<dbReference type="GO" id="GO:0005737">
    <property type="term" value="C:cytoplasm"/>
    <property type="evidence" value="ECO:0007669"/>
    <property type="project" value="TreeGrafter"/>
</dbReference>
<evidence type="ECO:0000259" key="10">
    <source>
        <dbReference type="PROSITE" id="PS51826"/>
    </source>
</evidence>
<dbReference type="Proteomes" id="UP000321926">
    <property type="component" value="Unassembled WGS sequence"/>
</dbReference>
<comment type="similarity">
    <text evidence="2 7">Belongs to the 2-oxoacid dehydrogenase family.</text>
</comment>
<feature type="domain" description="Lipoyl-binding" evidence="9">
    <location>
        <begin position="3"/>
        <end position="78"/>
    </location>
</feature>
<dbReference type="InterPro" id="IPR000089">
    <property type="entry name" value="Biotin_lipoyl"/>
</dbReference>
<dbReference type="SUPFAM" id="SSF47005">
    <property type="entry name" value="Peripheral subunit-binding domain of 2-oxo acid dehydrogenase complex"/>
    <property type="match status" value="1"/>
</dbReference>
<reference evidence="11 12" key="1">
    <citation type="submission" date="2019-08" db="EMBL/GenBank/DDBJ databases">
        <authorList>
            <person name="Shi S."/>
        </authorList>
    </citation>
    <scope>NUCLEOTIDE SEQUENCE [LARGE SCALE GENOMIC DNA]</scope>
    <source>
        <strain evidence="11 12">GY10130</strain>
    </source>
</reference>
<dbReference type="InterPro" id="IPR011053">
    <property type="entry name" value="Single_hybrid_motif"/>
</dbReference>
<comment type="subunit">
    <text evidence="3">Forms a 24-polypeptide structural core with octahedral symmetry.</text>
</comment>
<evidence type="ECO:0000313" key="11">
    <source>
        <dbReference type="EMBL" id="TXK28398.1"/>
    </source>
</evidence>
<dbReference type="InterPro" id="IPR023213">
    <property type="entry name" value="CAT-like_dom_sf"/>
</dbReference>
<evidence type="ECO:0000313" key="12">
    <source>
        <dbReference type="Proteomes" id="UP000321926"/>
    </source>
</evidence>
<dbReference type="Pfam" id="PF02817">
    <property type="entry name" value="E3_binding"/>
    <property type="match status" value="1"/>
</dbReference>
<dbReference type="Pfam" id="PF00198">
    <property type="entry name" value="2-oxoacid_dh"/>
    <property type="match status" value="1"/>
</dbReference>
<evidence type="ECO:0000256" key="1">
    <source>
        <dbReference type="ARBA" id="ARBA00001938"/>
    </source>
</evidence>
<dbReference type="PANTHER" id="PTHR43178">
    <property type="entry name" value="DIHYDROLIPOAMIDE ACETYLTRANSFERASE COMPONENT OF PYRUVATE DEHYDROGENASE COMPLEX"/>
    <property type="match status" value="1"/>
</dbReference>
<feature type="domain" description="Peripheral subunit-binding (PSBD)" evidence="10">
    <location>
        <begin position="130"/>
        <end position="170"/>
    </location>
</feature>
<dbReference type="EC" id="2.3.1.-" evidence="7"/>
<dbReference type="InterPro" id="IPR004167">
    <property type="entry name" value="PSBD"/>
</dbReference>
<gene>
    <name evidence="11" type="ORF">FVR03_20880</name>
</gene>
<evidence type="ECO:0000256" key="4">
    <source>
        <dbReference type="ARBA" id="ARBA00022679"/>
    </source>
</evidence>
<feature type="compositionally biased region" description="Low complexity" evidence="8">
    <location>
        <begin position="178"/>
        <end position="226"/>
    </location>
</feature>
<name>A0A5C8J1Z7_9BACT</name>
<dbReference type="SUPFAM" id="SSF52777">
    <property type="entry name" value="CoA-dependent acyltransferases"/>
    <property type="match status" value="1"/>
</dbReference>
<dbReference type="InterPro" id="IPR036625">
    <property type="entry name" value="E3-bd_dom_sf"/>
</dbReference>
<accession>A0A5C8J1Z7</accession>
<dbReference type="GO" id="GO:0016407">
    <property type="term" value="F:acetyltransferase activity"/>
    <property type="evidence" value="ECO:0007669"/>
    <property type="project" value="TreeGrafter"/>
</dbReference>
<dbReference type="FunFam" id="3.30.559.10:FF:000007">
    <property type="entry name" value="Dihydrolipoamide acetyltransferase component of pyruvate dehydrogenase complex"/>
    <property type="match status" value="1"/>
</dbReference>
<evidence type="ECO:0000256" key="2">
    <source>
        <dbReference type="ARBA" id="ARBA00007317"/>
    </source>
</evidence>
<evidence type="ECO:0000256" key="5">
    <source>
        <dbReference type="ARBA" id="ARBA00022823"/>
    </source>
</evidence>
<sequence>MALVEMVMPKMGESIMEGTVLKWLKKVGDPIEEDESVLEVATDKVDTEVPAIEAGILKEILVQEGDVVAVGAPIAIISTNGEEATTTEEATPNTAEAVATEPEAAEEPAIAETETATAAQKLEKPAQGRFYSPLVINIAREEGISMEELEYIPGTGLDGRVSKKDMMAYLKTRGQAPAAAPAQPVSQPAPATAAVQAEAPAPAAAPQQQEQPKATPQPAAAKPAPSFSGSSEIIEMDRMRRMIADRMVESKRVSPHVTSFVEADVTNLVNWRNKWKDVYKKREGENLTFTPLFIEAIVKAIKDFPMINISVDGTNIIRHKDINIGMAVALPSGNLIVPNIKQADQMNLNGLTKKVNDLANRGRANKLTPDDLSGGTYTLTNVGSFGNVMGTPIIMQPQVAILAVGAIKKKPAVIETPEGDLIGIRHFMFLSHSYDHRVVDGSLGGMFVRRVADYLENFDPNTVI</sequence>
<keyword evidence="5 7" id="KW-0450">Lipoyl</keyword>
<dbReference type="SUPFAM" id="SSF51230">
    <property type="entry name" value="Single hybrid motif"/>
    <property type="match status" value="1"/>
</dbReference>
<dbReference type="EMBL" id="VRTY01000113">
    <property type="protein sequence ID" value="TXK28398.1"/>
    <property type="molecule type" value="Genomic_DNA"/>
</dbReference>
<dbReference type="InterPro" id="IPR003016">
    <property type="entry name" value="2-oxoA_DH_lipoyl-BS"/>
</dbReference>
<dbReference type="Pfam" id="PF00364">
    <property type="entry name" value="Biotin_lipoyl"/>
    <property type="match status" value="1"/>
</dbReference>
<evidence type="ECO:0000256" key="6">
    <source>
        <dbReference type="ARBA" id="ARBA00023315"/>
    </source>
</evidence>
<dbReference type="InterPro" id="IPR001078">
    <property type="entry name" value="2-oxoacid_DH_actylTfrase"/>
</dbReference>
<dbReference type="PROSITE" id="PS50968">
    <property type="entry name" value="BIOTINYL_LIPOYL"/>
    <property type="match status" value="1"/>
</dbReference>
<dbReference type="Gene3D" id="3.30.559.10">
    <property type="entry name" value="Chloramphenicol acetyltransferase-like domain"/>
    <property type="match status" value="1"/>
</dbReference>
<evidence type="ECO:0000256" key="8">
    <source>
        <dbReference type="SAM" id="MobiDB-lite"/>
    </source>
</evidence>
<dbReference type="Gene3D" id="2.40.50.100">
    <property type="match status" value="1"/>
</dbReference>
<dbReference type="PROSITE" id="PS51826">
    <property type="entry name" value="PSBD"/>
    <property type="match status" value="1"/>
</dbReference>
<dbReference type="OrthoDB" id="9805770at2"/>
<comment type="cofactor">
    <cofactor evidence="1 7">
        <name>(R)-lipoate</name>
        <dbReference type="ChEBI" id="CHEBI:83088"/>
    </cofactor>
</comment>
<dbReference type="GO" id="GO:0031405">
    <property type="term" value="F:lipoic acid binding"/>
    <property type="evidence" value="ECO:0007669"/>
    <property type="project" value="TreeGrafter"/>
</dbReference>
<organism evidence="11 12">
    <name type="scientific">Pontibacter qinzhouensis</name>
    <dbReference type="NCBI Taxonomy" id="2603253"/>
    <lineage>
        <taxon>Bacteria</taxon>
        <taxon>Pseudomonadati</taxon>
        <taxon>Bacteroidota</taxon>
        <taxon>Cytophagia</taxon>
        <taxon>Cytophagales</taxon>
        <taxon>Hymenobacteraceae</taxon>
        <taxon>Pontibacter</taxon>
    </lineage>
</organism>
<dbReference type="Gene3D" id="4.10.320.10">
    <property type="entry name" value="E3-binding domain"/>
    <property type="match status" value="1"/>
</dbReference>
<feature type="region of interest" description="Disordered" evidence="8">
    <location>
        <begin position="178"/>
        <end position="231"/>
    </location>
</feature>
<keyword evidence="12" id="KW-1185">Reference proteome</keyword>
<evidence type="ECO:0000256" key="7">
    <source>
        <dbReference type="RuleBase" id="RU003423"/>
    </source>
</evidence>
<dbReference type="PANTHER" id="PTHR43178:SF5">
    <property type="entry name" value="LIPOAMIDE ACYLTRANSFERASE COMPONENT OF BRANCHED-CHAIN ALPHA-KETO ACID DEHYDROGENASE COMPLEX, MITOCHONDRIAL"/>
    <property type="match status" value="1"/>
</dbReference>
<proteinExistence type="inferred from homology"/>
<evidence type="ECO:0000256" key="3">
    <source>
        <dbReference type="ARBA" id="ARBA00011484"/>
    </source>
</evidence>
<dbReference type="InterPro" id="IPR050743">
    <property type="entry name" value="2-oxoacid_DH_E2_comp"/>
</dbReference>
<dbReference type="RefSeq" id="WP_147923715.1">
    <property type="nucleotide sequence ID" value="NZ_VRTY01000113.1"/>
</dbReference>
<keyword evidence="6 7" id="KW-0012">Acyltransferase</keyword>
<protein>
    <recommendedName>
        <fullName evidence="7">Dihydrolipoamide acetyltransferase component of pyruvate dehydrogenase complex</fullName>
        <ecNumber evidence="7">2.3.1.-</ecNumber>
    </recommendedName>
</protein>
<dbReference type="AlphaFoldDB" id="A0A5C8J1Z7"/>
<dbReference type="CDD" id="cd06849">
    <property type="entry name" value="lipoyl_domain"/>
    <property type="match status" value="1"/>
</dbReference>
<keyword evidence="4 7" id="KW-0808">Transferase</keyword>
<comment type="caution">
    <text evidence="11">The sequence shown here is derived from an EMBL/GenBank/DDBJ whole genome shotgun (WGS) entry which is preliminary data.</text>
</comment>
<dbReference type="PROSITE" id="PS00189">
    <property type="entry name" value="LIPOYL"/>
    <property type="match status" value="1"/>
</dbReference>
<evidence type="ECO:0000259" key="9">
    <source>
        <dbReference type="PROSITE" id="PS50968"/>
    </source>
</evidence>